<accession>A0A8H3J7C2</accession>
<dbReference type="SUPFAM" id="SSF69118">
    <property type="entry name" value="AhpD-like"/>
    <property type="match status" value="1"/>
</dbReference>
<gene>
    <name evidence="1" type="ORF">IMSHALPRED_002906</name>
</gene>
<dbReference type="Gene3D" id="1.20.1290.10">
    <property type="entry name" value="AhpD-like"/>
    <property type="match status" value="1"/>
</dbReference>
<evidence type="ECO:0000313" key="2">
    <source>
        <dbReference type="Proteomes" id="UP000664534"/>
    </source>
</evidence>
<sequence length="241" mass="27113">MSSSDEPTAAEAKVLFEKLEQKFPSKTLGGERWYLVAIAALTGSGQPEFAGGLYTHLIEGPQYTTPEARQALVRRLREALVKSVSIIGVCRPLEAIFNIDAVQRPEDKDYSFSRENWQSGPENYERGVAWLDKIYKHNRTGTINSLAAHKDFAWISANITYGLYLSDRQILDDIDTELVVLSGIMVQNLKRESAWHLRGTRRVGVSHEDVEVVQQCVEMVAAFAGIRLNRIPRVADIEHEV</sequence>
<dbReference type="Proteomes" id="UP000664534">
    <property type="component" value="Unassembled WGS sequence"/>
</dbReference>
<dbReference type="AlphaFoldDB" id="A0A8H3J7C2"/>
<dbReference type="InterPro" id="IPR029032">
    <property type="entry name" value="AhpD-like"/>
</dbReference>
<evidence type="ECO:0000313" key="1">
    <source>
        <dbReference type="EMBL" id="CAF9941798.1"/>
    </source>
</evidence>
<organism evidence="1 2">
    <name type="scientific">Imshaugia aleurites</name>
    <dbReference type="NCBI Taxonomy" id="172621"/>
    <lineage>
        <taxon>Eukaryota</taxon>
        <taxon>Fungi</taxon>
        <taxon>Dikarya</taxon>
        <taxon>Ascomycota</taxon>
        <taxon>Pezizomycotina</taxon>
        <taxon>Lecanoromycetes</taxon>
        <taxon>OSLEUM clade</taxon>
        <taxon>Lecanoromycetidae</taxon>
        <taxon>Lecanorales</taxon>
        <taxon>Lecanorineae</taxon>
        <taxon>Parmeliaceae</taxon>
        <taxon>Imshaugia</taxon>
    </lineage>
</organism>
<proteinExistence type="predicted"/>
<name>A0A8H3J7C2_9LECA</name>
<evidence type="ECO:0008006" key="3">
    <source>
        <dbReference type="Google" id="ProtNLM"/>
    </source>
</evidence>
<keyword evidence="2" id="KW-1185">Reference proteome</keyword>
<dbReference type="InterPro" id="IPR052999">
    <property type="entry name" value="PTS1_Protein"/>
</dbReference>
<dbReference type="EMBL" id="CAJPDT010000157">
    <property type="protein sequence ID" value="CAF9941798.1"/>
    <property type="molecule type" value="Genomic_DNA"/>
</dbReference>
<reference evidence="1" key="1">
    <citation type="submission" date="2021-03" db="EMBL/GenBank/DDBJ databases">
        <authorList>
            <person name="Tagirdzhanova G."/>
        </authorList>
    </citation>
    <scope>NUCLEOTIDE SEQUENCE</scope>
</reference>
<dbReference type="PANTHER" id="PTHR28180">
    <property type="entry name" value="CONSERVED MITOCHONDRIAL PROTEIN-RELATED"/>
    <property type="match status" value="1"/>
</dbReference>
<dbReference type="PANTHER" id="PTHR28180:SF5">
    <property type="entry name" value="DNA POLYMERASE ALPHA SUBUNIT B"/>
    <property type="match status" value="1"/>
</dbReference>
<comment type="caution">
    <text evidence="1">The sequence shown here is derived from an EMBL/GenBank/DDBJ whole genome shotgun (WGS) entry which is preliminary data.</text>
</comment>
<dbReference type="OrthoDB" id="5537330at2759"/>
<protein>
    <recommendedName>
        <fullName evidence="3">Carboxymuconolactone decarboxylase-like domain-containing protein</fullName>
    </recommendedName>
</protein>